<dbReference type="SUPFAM" id="SSF49899">
    <property type="entry name" value="Concanavalin A-like lectins/glucanases"/>
    <property type="match status" value="1"/>
</dbReference>
<reference evidence="2" key="1">
    <citation type="journal article" date="2021" name="Mol. Ecol. Resour.">
        <title>Phylogenomic analyses of the genus Drosophila reveals genomic signals of climate adaptation.</title>
        <authorList>
            <person name="Li F."/>
            <person name="Rane R.V."/>
            <person name="Luria V."/>
            <person name="Xiong Z."/>
            <person name="Chen J."/>
            <person name="Li Z."/>
            <person name="Catullo R.A."/>
            <person name="Griffin P.C."/>
            <person name="Schiffer M."/>
            <person name="Pearce S."/>
            <person name="Lee S.F."/>
            <person name="McElroy K."/>
            <person name="Stocker A."/>
            <person name="Shirriffs J."/>
            <person name="Cockerell F."/>
            <person name="Coppin C."/>
            <person name="Sgro C.M."/>
            <person name="Karger A."/>
            <person name="Cain J.W."/>
            <person name="Weber J.A."/>
            <person name="Santpere G."/>
            <person name="Kirschner M.W."/>
            <person name="Hoffmann A.A."/>
            <person name="Oakeshott J.G."/>
            <person name="Zhang G."/>
        </authorList>
    </citation>
    <scope>NUCLEOTIDE SEQUENCE</scope>
    <source>
        <strain evidence="2">BGI-SZ-2011g</strain>
    </source>
</reference>
<protein>
    <recommendedName>
        <fullName evidence="1">GH16 domain-containing protein</fullName>
    </recommendedName>
</protein>
<dbReference type="Proteomes" id="UP001200034">
    <property type="component" value="Unassembled WGS sequence"/>
</dbReference>
<feature type="domain" description="GH16" evidence="1">
    <location>
        <begin position="1"/>
        <end position="104"/>
    </location>
</feature>
<name>A0AAD4K2B1_9MUSC</name>
<dbReference type="InterPro" id="IPR000757">
    <property type="entry name" value="Beta-glucanase-like"/>
</dbReference>
<dbReference type="InterPro" id="IPR050546">
    <property type="entry name" value="Glycosyl_Hydrlase_16"/>
</dbReference>
<comment type="caution">
    <text evidence="2">The sequence shown here is derived from an EMBL/GenBank/DDBJ whole genome shotgun (WGS) entry which is preliminary data.</text>
</comment>
<evidence type="ECO:0000259" key="1">
    <source>
        <dbReference type="PROSITE" id="PS51762"/>
    </source>
</evidence>
<accession>A0AAD4K2B1</accession>
<organism evidence="2 3">
    <name type="scientific">Drosophila rubida</name>
    <dbReference type="NCBI Taxonomy" id="30044"/>
    <lineage>
        <taxon>Eukaryota</taxon>
        <taxon>Metazoa</taxon>
        <taxon>Ecdysozoa</taxon>
        <taxon>Arthropoda</taxon>
        <taxon>Hexapoda</taxon>
        <taxon>Insecta</taxon>
        <taxon>Pterygota</taxon>
        <taxon>Neoptera</taxon>
        <taxon>Endopterygota</taxon>
        <taxon>Diptera</taxon>
        <taxon>Brachycera</taxon>
        <taxon>Muscomorpha</taxon>
        <taxon>Ephydroidea</taxon>
        <taxon>Drosophilidae</taxon>
        <taxon>Drosophila</taxon>
    </lineage>
</organism>
<evidence type="ECO:0000313" key="3">
    <source>
        <dbReference type="Proteomes" id="UP001200034"/>
    </source>
</evidence>
<dbReference type="GO" id="GO:0004553">
    <property type="term" value="F:hydrolase activity, hydrolyzing O-glycosyl compounds"/>
    <property type="evidence" value="ECO:0007669"/>
    <property type="project" value="InterPro"/>
</dbReference>
<sequence>YGDEFHNYTMIWQRGKLTLMVDDEIYGEMYDGLAFFNERCFIIFGVTVGGFLNFDDSILPKDVKPYKNREPRAALSFWQQRDAWASTWGKHSAMIIDYVRVYAV</sequence>
<dbReference type="AlphaFoldDB" id="A0AAD4K2B1"/>
<evidence type="ECO:0000313" key="2">
    <source>
        <dbReference type="EMBL" id="KAH8371685.1"/>
    </source>
</evidence>
<dbReference type="PANTHER" id="PTHR10963:SF60">
    <property type="entry name" value="GRAM-NEGATIVE BACTERIA-BINDING PROTEIN 1-RELATED"/>
    <property type="match status" value="1"/>
</dbReference>
<keyword evidence="3" id="KW-1185">Reference proteome</keyword>
<dbReference type="Gene3D" id="2.60.120.200">
    <property type="match status" value="1"/>
</dbReference>
<gene>
    <name evidence="2" type="ORF">KR093_008442</name>
</gene>
<feature type="non-terminal residue" evidence="2">
    <location>
        <position position="1"/>
    </location>
</feature>
<dbReference type="PROSITE" id="PS51762">
    <property type="entry name" value="GH16_2"/>
    <property type="match status" value="1"/>
</dbReference>
<proteinExistence type="predicted"/>
<dbReference type="PANTHER" id="PTHR10963">
    <property type="entry name" value="GLYCOSYL HYDROLASE-RELATED"/>
    <property type="match status" value="1"/>
</dbReference>
<dbReference type="EMBL" id="JAJJHW010002585">
    <property type="protein sequence ID" value="KAH8371685.1"/>
    <property type="molecule type" value="Genomic_DNA"/>
</dbReference>
<dbReference type="InterPro" id="IPR013320">
    <property type="entry name" value="ConA-like_dom_sf"/>
</dbReference>
<dbReference type="GO" id="GO:0005975">
    <property type="term" value="P:carbohydrate metabolic process"/>
    <property type="evidence" value="ECO:0007669"/>
    <property type="project" value="InterPro"/>
</dbReference>